<sequence>MHPFALSLSLILCFLLSQPLRATTDASTNVPAGTIHRATKQQILAAIPPNSEENIVPFLTSPSGTYTACLIRHETSPGAGGFGNDFCFVQVQETASGKSMWESECAPASNVNTCALLFTWNGLEIFDGSNSVWNTNAASADNNFLLSLELVDQGDMRIHDKDGELAWKASDKPRVDQHCGMPGSPGLAPALPPFAEPIGQDKNLPFGQSQQLPQAADPIDLGGAGPGQFHHPNSEAAGVGVGQAFGFNSQPLVDNTPYDSGCYKGKYWGEMNVGLILGVLFVFIF</sequence>
<reference evidence="7" key="1">
    <citation type="submission" date="2020-01" db="EMBL/GenBank/DDBJ databases">
        <title>Genome sequence of Kobresia littledalei, the first chromosome-level genome in the family Cyperaceae.</title>
        <authorList>
            <person name="Qu G."/>
        </authorList>
    </citation>
    <scope>NUCLEOTIDE SEQUENCE</scope>
    <source>
        <strain evidence="7">C.B.Clarke</strain>
        <tissue evidence="7">Leaf</tissue>
    </source>
</reference>
<keyword evidence="3" id="KW-0675">Receptor</keyword>
<evidence type="ECO:0000256" key="2">
    <source>
        <dbReference type="ARBA" id="ARBA00012513"/>
    </source>
</evidence>
<evidence type="ECO:0000313" key="7">
    <source>
        <dbReference type="EMBL" id="KAF3327078.1"/>
    </source>
</evidence>
<comment type="catalytic activity">
    <reaction evidence="5">
        <text>L-seryl-[protein] + ATP = O-phospho-L-seryl-[protein] + ADP + H(+)</text>
        <dbReference type="Rhea" id="RHEA:17989"/>
        <dbReference type="Rhea" id="RHEA-COMP:9863"/>
        <dbReference type="Rhea" id="RHEA-COMP:11604"/>
        <dbReference type="ChEBI" id="CHEBI:15378"/>
        <dbReference type="ChEBI" id="CHEBI:29999"/>
        <dbReference type="ChEBI" id="CHEBI:30616"/>
        <dbReference type="ChEBI" id="CHEBI:83421"/>
        <dbReference type="ChEBI" id="CHEBI:456216"/>
        <dbReference type="EC" id="2.7.11.1"/>
    </reaction>
</comment>
<evidence type="ECO:0000256" key="4">
    <source>
        <dbReference type="ARBA" id="ARBA00047899"/>
    </source>
</evidence>
<dbReference type="AlphaFoldDB" id="A0A833QQK1"/>
<dbReference type="InterPro" id="IPR036426">
    <property type="entry name" value="Bulb-type_lectin_dom_sf"/>
</dbReference>
<evidence type="ECO:0000256" key="5">
    <source>
        <dbReference type="ARBA" id="ARBA00048679"/>
    </source>
</evidence>
<dbReference type="Proteomes" id="UP000623129">
    <property type="component" value="Unassembled WGS sequence"/>
</dbReference>
<dbReference type="GO" id="GO:0004674">
    <property type="term" value="F:protein serine/threonine kinase activity"/>
    <property type="evidence" value="ECO:0007669"/>
    <property type="project" value="UniProtKB-EC"/>
</dbReference>
<evidence type="ECO:0000256" key="1">
    <source>
        <dbReference type="ARBA" id="ARBA00004479"/>
    </source>
</evidence>
<dbReference type="PANTHER" id="PTHR36481">
    <property type="entry name" value="EXPRESSED PROTEIN"/>
    <property type="match status" value="1"/>
</dbReference>
<dbReference type="SUPFAM" id="SSF51110">
    <property type="entry name" value="alpha-D-mannose-specific plant lectins"/>
    <property type="match status" value="1"/>
</dbReference>
<dbReference type="PANTHER" id="PTHR36481:SF2">
    <property type="entry name" value="EXPRESSED PROTEIN"/>
    <property type="match status" value="1"/>
</dbReference>
<keyword evidence="6" id="KW-0732">Signal</keyword>
<comment type="catalytic activity">
    <reaction evidence="4">
        <text>L-threonyl-[protein] + ATP = O-phospho-L-threonyl-[protein] + ADP + H(+)</text>
        <dbReference type="Rhea" id="RHEA:46608"/>
        <dbReference type="Rhea" id="RHEA-COMP:11060"/>
        <dbReference type="Rhea" id="RHEA-COMP:11605"/>
        <dbReference type="ChEBI" id="CHEBI:15378"/>
        <dbReference type="ChEBI" id="CHEBI:30013"/>
        <dbReference type="ChEBI" id="CHEBI:30616"/>
        <dbReference type="ChEBI" id="CHEBI:61977"/>
        <dbReference type="ChEBI" id="CHEBI:456216"/>
        <dbReference type="EC" id="2.7.11.1"/>
    </reaction>
</comment>
<dbReference type="EMBL" id="SWLB01000017">
    <property type="protein sequence ID" value="KAF3327078.1"/>
    <property type="molecule type" value="Genomic_DNA"/>
</dbReference>
<organism evidence="7 8">
    <name type="scientific">Carex littledalei</name>
    <dbReference type="NCBI Taxonomy" id="544730"/>
    <lineage>
        <taxon>Eukaryota</taxon>
        <taxon>Viridiplantae</taxon>
        <taxon>Streptophyta</taxon>
        <taxon>Embryophyta</taxon>
        <taxon>Tracheophyta</taxon>
        <taxon>Spermatophyta</taxon>
        <taxon>Magnoliopsida</taxon>
        <taxon>Liliopsida</taxon>
        <taxon>Poales</taxon>
        <taxon>Cyperaceae</taxon>
        <taxon>Cyperoideae</taxon>
        <taxon>Cariceae</taxon>
        <taxon>Carex</taxon>
        <taxon>Carex subgen. Euthyceras</taxon>
    </lineage>
</organism>
<dbReference type="EC" id="2.7.11.1" evidence="2"/>
<gene>
    <name evidence="7" type="ORF">FCM35_KLT07196</name>
</gene>
<dbReference type="OrthoDB" id="687840at2759"/>
<dbReference type="GO" id="GO:0016020">
    <property type="term" value="C:membrane"/>
    <property type="evidence" value="ECO:0007669"/>
    <property type="project" value="UniProtKB-SubCell"/>
</dbReference>
<comment type="caution">
    <text evidence="7">The sequence shown here is derived from an EMBL/GenBank/DDBJ whole genome shotgun (WGS) entry which is preliminary data.</text>
</comment>
<evidence type="ECO:0000313" key="8">
    <source>
        <dbReference type="Proteomes" id="UP000623129"/>
    </source>
</evidence>
<accession>A0A833QQK1</accession>
<comment type="subcellular location">
    <subcellularLocation>
        <location evidence="1">Membrane</location>
        <topology evidence="1">Single-pass type I membrane protein</topology>
    </subcellularLocation>
</comment>
<feature type="signal peptide" evidence="6">
    <location>
        <begin position="1"/>
        <end position="22"/>
    </location>
</feature>
<evidence type="ECO:0000256" key="3">
    <source>
        <dbReference type="ARBA" id="ARBA00023170"/>
    </source>
</evidence>
<proteinExistence type="predicted"/>
<keyword evidence="8" id="KW-1185">Reference proteome</keyword>
<feature type="chain" id="PRO_5032522390" description="non-specific serine/threonine protein kinase" evidence="6">
    <location>
        <begin position="23"/>
        <end position="285"/>
    </location>
</feature>
<protein>
    <recommendedName>
        <fullName evidence="2">non-specific serine/threonine protein kinase</fullName>
        <ecNumber evidence="2">2.7.11.1</ecNumber>
    </recommendedName>
</protein>
<dbReference type="Gene3D" id="2.90.10.10">
    <property type="entry name" value="Bulb-type lectin domain"/>
    <property type="match status" value="1"/>
</dbReference>
<evidence type="ECO:0000256" key="6">
    <source>
        <dbReference type="SAM" id="SignalP"/>
    </source>
</evidence>
<name>A0A833QQK1_9POAL</name>